<dbReference type="EMBL" id="CP036434">
    <property type="protein sequence ID" value="QDV09263.1"/>
    <property type="molecule type" value="Genomic_DNA"/>
</dbReference>
<dbReference type="RefSeq" id="WP_145203338.1">
    <property type="nucleotide sequence ID" value="NZ_CP036434.1"/>
</dbReference>
<sequence>MYPSARESPCVLLPAGPITTDEVQRVHDDAIARIRRAVERHGLDPLALGHPPRVGDDPRGEFEDAVQLEQPLLDFGDARKSDFFPGLKAASVQSLASMGY</sequence>
<organism evidence="1 2">
    <name type="scientific">Saltatorellus ferox</name>
    <dbReference type="NCBI Taxonomy" id="2528018"/>
    <lineage>
        <taxon>Bacteria</taxon>
        <taxon>Pseudomonadati</taxon>
        <taxon>Planctomycetota</taxon>
        <taxon>Planctomycetia</taxon>
        <taxon>Planctomycetia incertae sedis</taxon>
        <taxon>Saltatorellus</taxon>
    </lineage>
</organism>
<dbReference type="Proteomes" id="UP000320390">
    <property type="component" value="Chromosome"/>
</dbReference>
<dbReference type="OrthoDB" id="1390421at2"/>
<evidence type="ECO:0000313" key="2">
    <source>
        <dbReference type="Proteomes" id="UP000320390"/>
    </source>
</evidence>
<gene>
    <name evidence="1" type="ORF">Poly30_48200</name>
</gene>
<name>A0A518EYV0_9BACT</name>
<reference evidence="1 2" key="1">
    <citation type="submission" date="2019-02" db="EMBL/GenBank/DDBJ databases">
        <title>Deep-cultivation of Planctomycetes and their phenomic and genomic characterization uncovers novel biology.</title>
        <authorList>
            <person name="Wiegand S."/>
            <person name="Jogler M."/>
            <person name="Boedeker C."/>
            <person name="Pinto D."/>
            <person name="Vollmers J."/>
            <person name="Rivas-Marin E."/>
            <person name="Kohn T."/>
            <person name="Peeters S.H."/>
            <person name="Heuer A."/>
            <person name="Rast P."/>
            <person name="Oberbeckmann S."/>
            <person name="Bunk B."/>
            <person name="Jeske O."/>
            <person name="Meyerdierks A."/>
            <person name="Storesund J.E."/>
            <person name="Kallscheuer N."/>
            <person name="Luecker S."/>
            <person name="Lage O.M."/>
            <person name="Pohl T."/>
            <person name="Merkel B.J."/>
            <person name="Hornburger P."/>
            <person name="Mueller R.-W."/>
            <person name="Bruemmer F."/>
            <person name="Labrenz M."/>
            <person name="Spormann A.M."/>
            <person name="Op den Camp H."/>
            <person name="Overmann J."/>
            <person name="Amann R."/>
            <person name="Jetten M.S.M."/>
            <person name="Mascher T."/>
            <person name="Medema M.H."/>
            <person name="Devos D.P."/>
            <person name="Kaster A.-K."/>
            <person name="Ovreas L."/>
            <person name="Rohde M."/>
            <person name="Galperin M.Y."/>
            <person name="Jogler C."/>
        </authorList>
    </citation>
    <scope>NUCLEOTIDE SEQUENCE [LARGE SCALE GENOMIC DNA]</scope>
    <source>
        <strain evidence="1 2">Poly30</strain>
    </source>
</reference>
<proteinExistence type="predicted"/>
<keyword evidence="2" id="KW-1185">Reference proteome</keyword>
<protein>
    <submittedName>
        <fullName evidence="1">Uncharacterized protein</fullName>
    </submittedName>
</protein>
<evidence type="ECO:0000313" key="1">
    <source>
        <dbReference type="EMBL" id="QDV09263.1"/>
    </source>
</evidence>
<dbReference type="AlphaFoldDB" id="A0A518EYV0"/>
<accession>A0A518EYV0</accession>